<protein>
    <recommendedName>
        <fullName evidence="13">Reverse transcriptase domain-containing protein</fullName>
    </recommendedName>
</protein>
<reference evidence="11 12" key="1">
    <citation type="journal article" date="2009" name="PLoS Genet.">
        <title>Genomic analysis of the basal lineage fungus Rhizopus oryzae reveals a whole-genome duplication.</title>
        <authorList>
            <person name="Ma L.-J."/>
            <person name="Ibrahim A.S."/>
            <person name="Skory C."/>
            <person name="Grabherr M.G."/>
            <person name="Burger G."/>
            <person name="Butler M."/>
            <person name="Elias M."/>
            <person name="Idnurm A."/>
            <person name="Lang B.F."/>
            <person name="Sone T."/>
            <person name="Abe A."/>
            <person name="Calvo S.E."/>
            <person name="Corrochano L.M."/>
            <person name="Engels R."/>
            <person name="Fu J."/>
            <person name="Hansberg W."/>
            <person name="Kim J.-M."/>
            <person name="Kodira C.D."/>
            <person name="Koehrsen M.J."/>
            <person name="Liu B."/>
            <person name="Miranda-Saavedra D."/>
            <person name="O'Leary S."/>
            <person name="Ortiz-Castellanos L."/>
            <person name="Poulter R."/>
            <person name="Rodriguez-Romero J."/>
            <person name="Ruiz-Herrera J."/>
            <person name="Shen Y.-Q."/>
            <person name="Zeng Q."/>
            <person name="Galagan J."/>
            <person name="Birren B.W."/>
            <person name="Cuomo C.A."/>
            <person name="Wickes B.L."/>
        </authorList>
    </citation>
    <scope>NUCLEOTIDE SEQUENCE [LARGE SCALE GENOMIC DNA]</scope>
    <source>
        <strain evidence="12">RA 99-880 / ATCC MYA-4621 / FGSC 9543 / NRRL 43880</strain>
    </source>
</reference>
<dbReference type="PROSITE" id="PS00141">
    <property type="entry name" value="ASP_PROTEASE"/>
    <property type="match status" value="1"/>
</dbReference>
<dbReference type="CDD" id="cd00303">
    <property type="entry name" value="retropepsin_like"/>
    <property type="match status" value="1"/>
</dbReference>
<dbReference type="GO" id="GO:0015074">
    <property type="term" value="P:DNA integration"/>
    <property type="evidence" value="ECO:0007669"/>
    <property type="project" value="UniProtKB-KW"/>
</dbReference>
<dbReference type="InterPro" id="IPR021109">
    <property type="entry name" value="Peptidase_aspartic_dom_sf"/>
</dbReference>
<dbReference type="GO" id="GO:0004519">
    <property type="term" value="F:endonuclease activity"/>
    <property type="evidence" value="ECO:0007669"/>
    <property type="project" value="UniProtKB-KW"/>
</dbReference>
<feature type="region of interest" description="Disordered" evidence="8">
    <location>
        <begin position="1"/>
        <end position="77"/>
    </location>
</feature>
<dbReference type="PANTHER" id="PTHR37984">
    <property type="entry name" value="PROTEIN CBG26694"/>
    <property type="match status" value="1"/>
</dbReference>
<organism evidence="11 12">
    <name type="scientific">Rhizopus delemar (strain RA 99-880 / ATCC MYA-4621 / FGSC 9543 / NRRL 43880)</name>
    <name type="common">Mucormycosis agent</name>
    <name type="synonym">Rhizopus arrhizus var. delemar</name>
    <dbReference type="NCBI Taxonomy" id="246409"/>
    <lineage>
        <taxon>Eukaryota</taxon>
        <taxon>Fungi</taxon>
        <taxon>Fungi incertae sedis</taxon>
        <taxon>Mucoromycota</taxon>
        <taxon>Mucoromycotina</taxon>
        <taxon>Mucoromycetes</taxon>
        <taxon>Mucorales</taxon>
        <taxon>Mucorineae</taxon>
        <taxon>Rhizopodaceae</taxon>
        <taxon>Rhizopus</taxon>
    </lineage>
</organism>
<evidence type="ECO:0000256" key="1">
    <source>
        <dbReference type="ARBA" id="ARBA00022679"/>
    </source>
</evidence>
<dbReference type="Pfam" id="PF13650">
    <property type="entry name" value="Asp_protease_2"/>
    <property type="match status" value="1"/>
</dbReference>
<dbReference type="InterPro" id="IPR050951">
    <property type="entry name" value="Retrovirus_Pol_polyprotein"/>
</dbReference>
<evidence type="ECO:0008006" key="13">
    <source>
        <dbReference type="Google" id="ProtNLM"/>
    </source>
</evidence>
<evidence type="ECO:0000259" key="9">
    <source>
        <dbReference type="PROSITE" id="PS50175"/>
    </source>
</evidence>
<keyword evidence="1" id="KW-0808">Transferase</keyword>
<feature type="compositionally biased region" description="Low complexity" evidence="8">
    <location>
        <begin position="14"/>
        <end position="42"/>
    </location>
</feature>
<evidence type="ECO:0000313" key="12">
    <source>
        <dbReference type="Proteomes" id="UP000009138"/>
    </source>
</evidence>
<dbReference type="SUPFAM" id="SSF50630">
    <property type="entry name" value="Acid proteases"/>
    <property type="match status" value="1"/>
</dbReference>
<keyword evidence="6" id="KW-0378">Hydrolase</keyword>
<keyword evidence="12" id="KW-1185">Reference proteome</keyword>
<keyword evidence="5" id="KW-0255">Endonuclease</keyword>
<gene>
    <name evidence="11" type="ORF">RO3G_15585</name>
</gene>
<keyword evidence="3" id="KW-0540">Nuclease</keyword>
<dbReference type="InterPro" id="IPR000477">
    <property type="entry name" value="RT_dom"/>
</dbReference>
<evidence type="ECO:0000256" key="5">
    <source>
        <dbReference type="ARBA" id="ARBA00022759"/>
    </source>
</evidence>
<dbReference type="Proteomes" id="UP000009138">
    <property type="component" value="Unassembled WGS sequence"/>
</dbReference>
<feature type="compositionally biased region" description="Polar residues" evidence="8">
    <location>
        <begin position="62"/>
        <end position="72"/>
    </location>
</feature>
<proteinExistence type="predicted"/>
<dbReference type="EMBL" id="CH476748">
    <property type="protein sequence ID" value="EIE90874.1"/>
    <property type="molecule type" value="Genomic_DNA"/>
</dbReference>
<feature type="domain" description="Reverse transcriptase" evidence="10">
    <location>
        <begin position="793"/>
        <end position="977"/>
    </location>
</feature>
<dbReference type="CDD" id="cd01647">
    <property type="entry name" value="RT_LTR"/>
    <property type="match status" value="1"/>
</dbReference>
<feature type="compositionally biased region" description="Low complexity" evidence="8">
    <location>
        <begin position="131"/>
        <end position="143"/>
    </location>
</feature>
<dbReference type="Pfam" id="PF00078">
    <property type="entry name" value="RVT_1"/>
    <property type="match status" value="1"/>
</dbReference>
<evidence type="ECO:0000256" key="2">
    <source>
        <dbReference type="ARBA" id="ARBA00022695"/>
    </source>
</evidence>
<dbReference type="eggNOG" id="KOG0017">
    <property type="taxonomic scope" value="Eukaryota"/>
</dbReference>
<keyword evidence="7" id="KW-0175">Coiled coil</keyword>
<dbReference type="Gene3D" id="3.30.70.270">
    <property type="match status" value="1"/>
</dbReference>
<dbReference type="GO" id="GO:0006508">
    <property type="term" value="P:proteolysis"/>
    <property type="evidence" value="ECO:0007669"/>
    <property type="project" value="InterPro"/>
</dbReference>
<dbReference type="PANTHER" id="PTHR37984:SF5">
    <property type="entry name" value="PROTEIN NYNRIN-LIKE"/>
    <property type="match status" value="1"/>
</dbReference>
<feature type="non-terminal residue" evidence="11">
    <location>
        <position position="1031"/>
    </location>
</feature>
<evidence type="ECO:0000259" key="10">
    <source>
        <dbReference type="PROSITE" id="PS50878"/>
    </source>
</evidence>
<evidence type="ECO:0000256" key="3">
    <source>
        <dbReference type="ARBA" id="ARBA00022722"/>
    </source>
</evidence>
<dbReference type="AlphaFoldDB" id="I1CQZ4"/>
<evidence type="ECO:0000256" key="7">
    <source>
        <dbReference type="SAM" id="Coils"/>
    </source>
</evidence>
<feature type="compositionally biased region" description="Polar residues" evidence="8">
    <location>
        <begin position="1"/>
        <end position="13"/>
    </location>
</feature>
<dbReference type="Gene3D" id="2.40.70.10">
    <property type="entry name" value="Acid Proteases"/>
    <property type="match status" value="1"/>
</dbReference>
<feature type="region of interest" description="Disordered" evidence="8">
    <location>
        <begin position="122"/>
        <end position="143"/>
    </location>
</feature>
<evidence type="ECO:0000256" key="4">
    <source>
        <dbReference type="ARBA" id="ARBA00022750"/>
    </source>
</evidence>
<sequence>MAVITRNNRPTRTSRASISSVSSLSSVVSEVASSCPASPVAPGLDNFSDRPGSPSYVEMVTGSRSRSPSPADSVSGAIGERLNSLSIKKDESSSVRGDVISLSTAEDDVVMEDAPLNNARCAISGEKKNASRSSKSVSKSKSSIPEKLKRFNRKYDETADLLDKLVEKRDLEEDESKRKTLKIQIREYREYLDYYEERITKLEVSANEISQKINEVGNNANNTRESEPTVPIKVIPPFRLLVSAAYNPKYYSSSKVSPDDVKNDNAFKTVKDFIRKFEAIVKHYGVNVDKNWLGYLQLSIENGQDDRSINWFQHKLTVADFKNSNWEGAKTALIGKFGESFTYLQYRQKLMRIKQPNGEYLNMYVDRYIDLLTKAKFADSPLAVMHFLGTLLPPVKDCLERRLAEIRAKKNADFILEDDTLSKIQTIIENNKMHFIEECKKIFPGLKNQERSQFKPADKKAPKQIETKRKFHGDEQRYFPENKNRERNFHKRPAHSAPKCRYCGEKYTPGHLDKCREIEKRRDHYLNKDTGFRARKDAPKNYTGNFSQRRRSFEEKIHNANDSRITVHNIEKVEKQTTTEPEIMQTHPADEVMNDLLNDDEIISPFQKALKQIREKKKHKQALVDTGADVSFISKNAVNKLKLRIIPVHGSLLLADKEKTVKRLGVTDKLNVGYKGQTVAHEFEVLNMHDKVDAIFGRDILPRLGIHLVGVATNWDDNKVKFDDSIEDSEYIPNVSNAGTPEEHEALLQALKSHIDKNQQIDVHSLCNLPEAVYPIANKMMPIFDEAVKTWLENGVIVRAPPSPWNSPITFAPKKDANGNPTDYRPCIDPRKINALLESDNYPLPLIDDIFHDLAGSTIFTSLDLKSAFHRLPIRKSDQVKTTFTHRNKQYMFLSAPFGLKHVSSHFMRIMNLILSDLSNVHVYVDDIVIGTPGDSMEKHYQAVSAVIDRLTQHNMILNPQKCHFGKRSVHLLGFCISEKGKSLDPHDIDWTPELQVHFQSIKDILCSNVVLSPYDPTKSLYVATDASNTG</sequence>
<evidence type="ECO:0000256" key="8">
    <source>
        <dbReference type="SAM" id="MobiDB-lite"/>
    </source>
</evidence>
<dbReference type="InParanoid" id="I1CQZ4"/>
<accession>I1CQZ4</accession>
<evidence type="ECO:0000256" key="6">
    <source>
        <dbReference type="ARBA" id="ARBA00022801"/>
    </source>
</evidence>
<evidence type="ECO:0000313" key="11">
    <source>
        <dbReference type="EMBL" id="EIE90874.1"/>
    </source>
</evidence>
<dbReference type="GO" id="GO:0004190">
    <property type="term" value="F:aspartic-type endopeptidase activity"/>
    <property type="evidence" value="ECO:0007669"/>
    <property type="project" value="UniProtKB-KW"/>
</dbReference>
<dbReference type="InterPro" id="IPR001969">
    <property type="entry name" value="Aspartic_peptidase_AS"/>
</dbReference>
<keyword evidence="4" id="KW-0064">Aspartyl protease</keyword>
<dbReference type="OMA" id="ADEQEYW"/>
<dbReference type="PROSITE" id="PS50175">
    <property type="entry name" value="ASP_PROT_RETROV"/>
    <property type="match status" value="1"/>
</dbReference>
<dbReference type="STRING" id="246409.I1CQZ4"/>
<dbReference type="GO" id="GO:0003723">
    <property type="term" value="F:RNA binding"/>
    <property type="evidence" value="ECO:0007669"/>
    <property type="project" value="UniProtKB-KW"/>
</dbReference>
<dbReference type="Gene3D" id="3.10.10.10">
    <property type="entry name" value="HIV Type 1 Reverse Transcriptase, subunit A, domain 1"/>
    <property type="match status" value="1"/>
</dbReference>
<keyword evidence="4" id="KW-0645">Protease</keyword>
<dbReference type="InterPro" id="IPR043502">
    <property type="entry name" value="DNA/RNA_pol_sf"/>
</dbReference>
<dbReference type="PROSITE" id="PS50878">
    <property type="entry name" value="RT_POL"/>
    <property type="match status" value="1"/>
</dbReference>
<dbReference type="RefSeq" id="XP_067526270.1">
    <property type="nucleotide sequence ID" value="XM_067670169.1"/>
</dbReference>
<dbReference type="InterPro" id="IPR001995">
    <property type="entry name" value="Peptidase_A2_cat"/>
</dbReference>
<name>I1CQZ4_RHIO9</name>
<dbReference type="VEuPathDB" id="FungiDB:RO3G_15585"/>
<dbReference type="SUPFAM" id="SSF56672">
    <property type="entry name" value="DNA/RNA polymerases"/>
    <property type="match status" value="1"/>
</dbReference>
<feature type="domain" description="Peptidase A2" evidence="9">
    <location>
        <begin position="620"/>
        <end position="636"/>
    </location>
</feature>
<dbReference type="GeneID" id="93622550"/>
<dbReference type="GO" id="GO:0016779">
    <property type="term" value="F:nucleotidyltransferase activity"/>
    <property type="evidence" value="ECO:0007669"/>
    <property type="project" value="UniProtKB-KW"/>
</dbReference>
<feature type="coiled-coil region" evidence="7">
    <location>
        <begin position="148"/>
        <end position="212"/>
    </location>
</feature>
<keyword evidence="2" id="KW-0548">Nucleotidyltransferase</keyword>
<dbReference type="InterPro" id="IPR043128">
    <property type="entry name" value="Rev_trsase/Diguanyl_cyclase"/>
</dbReference>